<gene>
    <name evidence="2" type="ORF">J2Z69_002289</name>
</gene>
<comment type="caution">
    <text evidence="2">The sequence shown here is derived from an EMBL/GenBank/DDBJ whole genome shotgun (WGS) entry which is preliminary data.</text>
</comment>
<dbReference type="RefSeq" id="WP_209862216.1">
    <property type="nucleotide sequence ID" value="NZ_JAGGLD010000003.1"/>
</dbReference>
<evidence type="ECO:0000313" key="2">
    <source>
        <dbReference type="EMBL" id="MBP2001246.1"/>
    </source>
</evidence>
<keyword evidence="1" id="KW-0472">Membrane</keyword>
<keyword evidence="1" id="KW-0812">Transmembrane</keyword>
<evidence type="ECO:0000313" key="3">
    <source>
        <dbReference type="Proteomes" id="UP001519288"/>
    </source>
</evidence>
<evidence type="ECO:0000256" key="1">
    <source>
        <dbReference type="SAM" id="Phobius"/>
    </source>
</evidence>
<dbReference type="Proteomes" id="UP001519288">
    <property type="component" value="Unassembled WGS sequence"/>
</dbReference>
<sequence length="70" mass="7947">MLFLLGMMGIGLVIIFRYPIQGLVSNRSGFVVLLQRAPWFQNVWLAGLFIFVVNRVLLPIMVLLLNLTSI</sequence>
<name>A0ABS4JHP6_9BACL</name>
<feature type="transmembrane region" description="Helical" evidence="1">
    <location>
        <begin position="41"/>
        <end position="65"/>
    </location>
</feature>
<protein>
    <submittedName>
        <fullName evidence="2">Uncharacterized protein</fullName>
    </submittedName>
</protein>
<keyword evidence="3" id="KW-1185">Reference proteome</keyword>
<accession>A0ABS4JHP6</accession>
<keyword evidence="1" id="KW-1133">Transmembrane helix</keyword>
<dbReference type="EMBL" id="JAGGLD010000003">
    <property type="protein sequence ID" value="MBP2001246.1"/>
    <property type="molecule type" value="Genomic_DNA"/>
</dbReference>
<proteinExistence type="predicted"/>
<reference evidence="2 3" key="1">
    <citation type="submission" date="2021-03" db="EMBL/GenBank/DDBJ databases">
        <title>Genomic Encyclopedia of Type Strains, Phase IV (KMG-IV): sequencing the most valuable type-strain genomes for metagenomic binning, comparative biology and taxonomic classification.</title>
        <authorList>
            <person name="Goeker M."/>
        </authorList>
    </citation>
    <scope>NUCLEOTIDE SEQUENCE [LARGE SCALE GENOMIC DNA]</scope>
    <source>
        <strain evidence="2 3">DSM 26806</strain>
    </source>
</reference>
<organism evidence="2 3">
    <name type="scientific">Paenibacillus shirakamiensis</name>
    <dbReference type="NCBI Taxonomy" id="1265935"/>
    <lineage>
        <taxon>Bacteria</taxon>
        <taxon>Bacillati</taxon>
        <taxon>Bacillota</taxon>
        <taxon>Bacilli</taxon>
        <taxon>Bacillales</taxon>
        <taxon>Paenibacillaceae</taxon>
        <taxon>Paenibacillus</taxon>
    </lineage>
</organism>